<sequence>MTVSKVGILDILQAKKESRKLIMVTAYDYPFGLMADEAGVDMVLVGDSLGMVVLGLDSTVQVTLEMMIHHIKAVVRGCKRPVVVGDMPFMTYNTGIRDAIINAGRLMKEGGCDAVKLEGGSNFAPVVEAIVKAGIPVQGHVGLTPQTAGALGGFKMQGKDAAAARKIIDDAKALATAGAFSIVVEAVPAPLGRLIAESVAVPVIGIGAGVDVDGQVLVTHDMVGLFDRFVPKFVKQYTSIRPTIIEAIKTYGDEVRSSEFPTSYHSFGMSDDALEELKSSYCGVRRTK</sequence>
<feature type="binding site" evidence="7 9">
    <location>
        <position position="86"/>
    </location>
    <ligand>
        <name>3-methyl-2-oxobutanoate</name>
        <dbReference type="ChEBI" id="CHEBI:11851"/>
    </ligand>
</feature>
<feature type="binding site" evidence="7 10">
    <location>
        <position position="86"/>
    </location>
    <ligand>
        <name>Mg(2+)</name>
        <dbReference type="ChEBI" id="CHEBI:18420"/>
    </ligand>
</feature>
<feature type="active site" description="Proton acceptor" evidence="7 8">
    <location>
        <position position="185"/>
    </location>
</feature>
<dbReference type="HAMAP" id="MF_00156">
    <property type="entry name" value="PanB"/>
    <property type="match status" value="1"/>
</dbReference>
<evidence type="ECO:0000256" key="1">
    <source>
        <dbReference type="ARBA" id="ARBA00005033"/>
    </source>
</evidence>
<dbReference type="NCBIfam" id="TIGR00222">
    <property type="entry name" value="panB"/>
    <property type="match status" value="1"/>
</dbReference>
<dbReference type="GO" id="GO:0032259">
    <property type="term" value="P:methylation"/>
    <property type="evidence" value="ECO:0007669"/>
    <property type="project" value="UniProtKB-KW"/>
</dbReference>
<dbReference type="InterPro" id="IPR040442">
    <property type="entry name" value="Pyrv_kinase-like_dom_sf"/>
</dbReference>
<keyword evidence="7 10" id="KW-0460">Magnesium</keyword>
<dbReference type="PANTHER" id="PTHR20881:SF0">
    <property type="entry name" value="3-METHYL-2-OXOBUTANOATE HYDROXYMETHYLTRANSFERASE"/>
    <property type="match status" value="1"/>
</dbReference>
<dbReference type="EMBL" id="AP021875">
    <property type="protein sequence ID" value="BBO77919.1"/>
    <property type="molecule type" value="Genomic_DNA"/>
</dbReference>
<dbReference type="AlphaFoldDB" id="A0A5K7ZCL4"/>
<dbReference type="GO" id="GO:0003864">
    <property type="term" value="F:3-methyl-2-oxobutanoate hydroxymethyltransferase activity"/>
    <property type="evidence" value="ECO:0007669"/>
    <property type="project" value="UniProtKB-UniRule"/>
</dbReference>
<evidence type="ECO:0000256" key="2">
    <source>
        <dbReference type="ARBA" id="ARBA00008676"/>
    </source>
</evidence>
<organism evidence="11 12">
    <name type="scientific">Desulfosarcina widdelii</name>
    <dbReference type="NCBI Taxonomy" id="947919"/>
    <lineage>
        <taxon>Bacteria</taxon>
        <taxon>Pseudomonadati</taxon>
        <taxon>Thermodesulfobacteriota</taxon>
        <taxon>Desulfobacteria</taxon>
        <taxon>Desulfobacterales</taxon>
        <taxon>Desulfosarcinaceae</taxon>
        <taxon>Desulfosarcina</taxon>
    </lineage>
</organism>
<comment type="subcellular location">
    <subcellularLocation>
        <location evidence="7">Cytoplasm</location>
    </subcellularLocation>
</comment>
<dbReference type="CDD" id="cd06557">
    <property type="entry name" value="KPHMT-like"/>
    <property type="match status" value="1"/>
</dbReference>
<keyword evidence="11" id="KW-0489">Methyltransferase</keyword>
<evidence type="ECO:0000256" key="8">
    <source>
        <dbReference type="PIRSR" id="PIRSR000388-1"/>
    </source>
</evidence>
<proteinExistence type="inferred from homology"/>
<evidence type="ECO:0000256" key="7">
    <source>
        <dbReference type="HAMAP-Rule" id="MF_00156"/>
    </source>
</evidence>
<keyword evidence="12" id="KW-1185">Reference proteome</keyword>
<dbReference type="RefSeq" id="WP_155306605.1">
    <property type="nucleotide sequence ID" value="NZ_AP021875.1"/>
</dbReference>
<dbReference type="UniPathway" id="UPA00028">
    <property type="reaction ID" value="UER00003"/>
</dbReference>
<dbReference type="GO" id="GO:0000287">
    <property type="term" value="F:magnesium ion binding"/>
    <property type="evidence" value="ECO:0007669"/>
    <property type="project" value="TreeGrafter"/>
</dbReference>
<dbReference type="GO" id="GO:0015940">
    <property type="term" value="P:pantothenate biosynthetic process"/>
    <property type="evidence" value="ECO:0007669"/>
    <property type="project" value="UniProtKB-UniRule"/>
</dbReference>
<evidence type="ECO:0000256" key="3">
    <source>
        <dbReference type="ARBA" id="ARBA00011424"/>
    </source>
</evidence>
<comment type="catalytic activity">
    <reaction evidence="7">
        <text>(6R)-5,10-methylene-5,6,7,8-tetrahydrofolate + 3-methyl-2-oxobutanoate + H2O = 2-dehydropantoate + (6S)-5,6,7,8-tetrahydrofolate</text>
        <dbReference type="Rhea" id="RHEA:11824"/>
        <dbReference type="ChEBI" id="CHEBI:11561"/>
        <dbReference type="ChEBI" id="CHEBI:11851"/>
        <dbReference type="ChEBI" id="CHEBI:15377"/>
        <dbReference type="ChEBI" id="CHEBI:15636"/>
        <dbReference type="ChEBI" id="CHEBI:57453"/>
        <dbReference type="EC" id="2.1.2.11"/>
    </reaction>
</comment>
<comment type="function">
    <text evidence="6 7">Catalyzes the reversible reaction in which hydroxymethyl group from 5,10-methylenetetrahydrofolate is transferred onto alpha-ketoisovalerate to form ketopantoate.</text>
</comment>
<gene>
    <name evidence="11" type="primary">panB_4</name>
    <name evidence="7" type="synonym">panB</name>
    <name evidence="11" type="ORF">DSCW_53360</name>
</gene>
<keyword evidence="7" id="KW-0963">Cytoplasm</keyword>
<dbReference type="SUPFAM" id="SSF51621">
    <property type="entry name" value="Phosphoenolpyruvate/pyruvate domain"/>
    <property type="match status" value="1"/>
</dbReference>
<feature type="binding site" evidence="7 10">
    <location>
        <position position="118"/>
    </location>
    <ligand>
        <name>Mg(2+)</name>
        <dbReference type="ChEBI" id="CHEBI:18420"/>
    </ligand>
</feature>
<evidence type="ECO:0000256" key="5">
    <source>
        <dbReference type="ARBA" id="ARBA00022679"/>
    </source>
</evidence>
<keyword evidence="7 10" id="KW-0479">Metal-binding</keyword>
<dbReference type="Proteomes" id="UP000427769">
    <property type="component" value="Chromosome"/>
</dbReference>
<dbReference type="FunFam" id="3.20.20.60:FF:000003">
    <property type="entry name" value="3-methyl-2-oxobutanoate hydroxymethyltransferase"/>
    <property type="match status" value="1"/>
</dbReference>
<dbReference type="EC" id="2.1.2.11" evidence="7"/>
<feature type="binding site" evidence="7 9">
    <location>
        <position position="116"/>
    </location>
    <ligand>
        <name>3-methyl-2-oxobutanoate</name>
        <dbReference type="ChEBI" id="CHEBI:11851"/>
    </ligand>
</feature>
<dbReference type="PIRSF" id="PIRSF000388">
    <property type="entry name" value="Pantoate_hydroxy_MeTrfase"/>
    <property type="match status" value="1"/>
</dbReference>
<accession>A0A5K7ZCL4</accession>
<dbReference type="InterPro" id="IPR003700">
    <property type="entry name" value="Pantoate_hydroxy_MeTrfase"/>
</dbReference>
<dbReference type="InterPro" id="IPR015813">
    <property type="entry name" value="Pyrv/PenolPyrv_kinase-like_dom"/>
</dbReference>
<evidence type="ECO:0000313" key="11">
    <source>
        <dbReference type="EMBL" id="BBO77919.1"/>
    </source>
</evidence>
<dbReference type="OrthoDB" id="9781789at2"/>
<evidence type="ECO:0000313" key="12">
    <source>
        <dbReference type="Proteomes" id="UP000427769"/>
    </source>
</evidence>
<reference evidence="11 12" key="1">
    <citation type="submission" date="2019-11" db="EMBL/GenBank/DDBJ databases">
        <title>Comparative genomics of hydrocarbon-degrading Desulfosarcina strains.</title>
        <authorList>
            <person name="Watanabe M."/>
            <person name="Kojima H."/>
            <person name="Fukui M."/>
        </authorList>
    </citation>
    <scope>NUCLEOTIDE SEQUENCE [LARGE SCALE GENOMIC DNA]</scope>
    <source>
        <strain evidence="11 12">PP31</strain>
    </source>
</reference>
<keyword evidence="4 7" id="KW-0566">Pantothenate biosynthesis</keyword>
<dbReference type="NCBIfam" id="NF001452">
    <property type="entry name" value="PRK00311.1"/>
    <property type="match status" value="1"/>
</dbReference>
<evidence type="ECO:0000256" key="4">
    <source>
        <dbReference type="ARBA" id="ARBA00022655"/>
    </source>
</evidence>
<dbReference type="GO" id="GO:0008168">
    <property type="term" value="F:methyltransferase activity"/>
    <property type="evidence" value="ECO:0007669"/>
    <property type="project" value="UniProtKB-KW"/>
</dbReference>
<protein>
    <recommendedName>
        <fullName evidence="7">3-methyl-2-oxobutanoate hydroxymethyltransferase</fullName>
        <ecNumber evidence="7">2.1.2.11</ecNumber>
    </recommendedName>
    <alternativeName>
        <fullName evidence="7">Ketopantoate hydroxymethyltransferase</fullName>
        <shortName evidence="7">KPHMT</shortName>
    </alternativeName>
</protein>
<dbReference type="Gene3D" id="3.20.20.60">
    <property type="entry name" value="Phosphoenolpyruvate-binding domains"/>
    <property type="match status" value="1"/>
</dbReference>
<comment type="subunit">
    <text evidence="3 7">Homodecamer; pentamer of dimers.</text>
</comment>
<comment type="pathway">
    <text evidence="1 7">Cofactor biosynthesis; (R)-pantothenate biosynthesis; (R)-pantoate from 3-methyl-2-oxobutanoate: step 1/2.</text>
</comment>
<feature type="binding site" evidence="7 9">
    <location>
        <begin position="47"/>
        <end position="48"/>
    </location>
    <ligand>
        <name>3-methyl-2-oxobutanoate</name>
        <dbReference type="ChEBI" id="CHEBI:11851"/>
    </ligand>
</feature>
<comment type="cofactor">
    <cofactor evidence="7 10">
        <name>Mg(2+)</name>
        <dbReference type="ChEBI" id="CHEBI:18420"/>
    </cofactor>
    <text evidence="7 10">Binds 1 Mg(2+) ion per subunit.</text>
</comment>
<dbReference type="Pfam" id="PF02548">
    <property type="entry name" value="Pantoate_transf"/>
    <property type="match status" value="1"/>
</dbReference>
<feature type="binding site" evidence="7 10">
    <location>
        <position position="47"/>
    </location>
    <ligand>
        <name>Mg(2+)</name>
        <dbReference type="ChEBI" id="CHEBI:18420"/>
    </ligand>
</feature>
<name>A0A5K7ZCL4_9BACT</name>
<dbReference type="GO" id="GO:0005737">
    <property type="term" value="C:cytoplasm"/>
    <property type="evidence" value="ECO:0007669"/>
    <property type="project" value="UniProtKB-SubCell"/>
</dbReference>
<evidence type="ECO:0000256" key="10">
    <source>
        <dbReference type="PIRSR" id="PIRSR000388-3"/>
    </source>
</evidence>
<dbReference type="KEGG" id="dwd:DSCW_53360"/>
<comment type="similarity">
    <text evidence="2 7">Belongs to the PanB family.</text>
</comment>
<evidence type="ECO:0000256" key="9">
    <source>
        <dbReference type="PIRSR" id="PIRSR000388-2"/>
    </source>
</evidence>
<dbReference type="PANTHER" id="PTHR20881">
    <property type="entry name" value="3-METHYL-2-OXOBUTANOATE HYDROXYMETHYLTRANSFERASE"/>
    <property type="match status" value="1"/>
</dbReference>
<keyword evidence="5 7" id="KW-0808">Transferase</keyword>
<evidence type="ECO:0000256" key="6">
    <source>
        <dbReference type="ARBA" id="ARBA00056497"/>
    </source>
</evidence>